<dbReference type="GO" id="GO:0045944">
    <property type="term" value="P:positive regulation of transcription by RNA polymerase II"/>
    <property type="evidence" value="ECO:0007669"/>
    <property type="project" value="TreeGrafter"/>
</dbReference>
<dbReference type="SUPFAM" id="SSF57701">
    <property type="entry name" value="Zn2/Cys6 DNA-binding domain"/>
    <property type="match status" value="1"/>
</dbReference>
<evidence type="ECO:0000313" key="7">
    <source>
        <dbReference type="EMBL" id="EZF50250.1"/>
    </source>
</evidence>
<gene>
    <name evidence="7" type="ORF">H103_06350</name>
</gene>
<dbReference type="CDD" id="cd00067">
    <property type="entry name" value="GAL4"/>
    <property type="match status" value="1"/>
</dbReference>
<dbReference type="PANTHER" id="PTHR37534:SF41">
    <property type="entry name" value="SFGA"/>
    <property type="match status" value="1"/>
</dbReference>
<comment type="subcellular location">
    <subcellularLocation>
        <location evidence="1">Nucleus</location>
    </subcellularLocation>
</comment>
<evidence type="ECO:0000259" key="6">
    <source>
        <dbReference type="PROSITE" id="PS50048"/>
    </source>
</evidence>
<dbReference type="PROSITE" id="PS50048">
    <property type="entry name" value="ZN2_CY6_FUNGAL_2"/>
    <property type="match status" value="1"/>
</dbReference>
<evidence type="ECO:0000256" key="2">
    <source>
        <dbReference type="ARBA" id="ARBA00023015"/>
    </source>
</evidence>
<keyword evidence="5" id="KW-0539">Nucleus</keyword>
<dbReference type="GO" id="GO:0000981">
    <property type="term" value="F:DNA-binding transcription factor activity, RNA polymerase II-specific"/>
    <property type="evidence" value="ECO:0007669"/>
    <property type="project" value="InterPro"/>
</dbReference>
<keyword evidence="2" id="KW-0805">Transcription regulation</keyword>
<reference evidence="7" key="1">
    <citation type="submission" date="2014-02" db="EMBL/GenBank/DDBJ databases">
        <title>The Genome Sequence of Trichophyton rubrum (morphotype fischeri) CBS 288.86.</title>
        <authorList>
            <consortium name="The Broad Institute Genomics Platform"/>
            <person name="Cuomo C.A."/>
            <person name="White T.C."/>
            <person name="Graser Y."/>
            <person name="Martinez-Rossi N."/>
            <person name="Heitman J."/>
            <person name="Young S.K."/>
            <person name="Zeng Q."/>
            <person name="Gargeya S."/>
            <person name="Abouelleil A."/>
            <person name="Alvarado L."/>
            <person name="Chapman S.B."/>
            <person name="Gainer-Dewar J."/>
            <person name="Goldberg J."/>
            <person name="Griggs A."/>
            <person name="Gujja S."/>
            <person name="Hansen M."/>
            <person name="Howarth C."/>
            <person name="Imamovic A."/>
            <person name="Larimer J."/>
            <person name="Martinez D."/>
            <person name="Murphy C."/>
            <person name="Pearson M.D."/>
            <person name="Persinoti G."/>
            <person name="Poon T."/>
            <person name="Priest M."/>
            <person name="Roberts A.D."/>
            <person name="Saif S."/>
            <person name="Shea T.D."/>
            <person name="Sykes S.N."/>
            <person name="Wortman J."/>
            <person name="Nusbaum C."/>
            <person name="Birren B."/>
        </authorList>
    </citation>
    <scope>NUCLEOTIDE SEQUENCE [LARGE SCALE GENOMIC DNA]</scope>
    <source>
        <strain evidence="7">CBS 288.86</strain>
    </source>
</reference>
<keyword evidence="3" id="KW-0238">DNA-binding</keyword>
<dbReference type="InterPro" id="IPR021858">
    <property type="entry name" value="Fun_TF"/>
</dbReference>
<dbReference type="InterPro" id="IPR036864">
    <property type="entry name" value="Zn2-C6_fun-type_DNA-bd_sf"/>
</dbReference>
<dbReference type="EMBL" id="KK207889">
    <property type="protein sequence ID" value="EZF50250.1"/>
    <property type="molecule type" value="Genomic_DNA"/>
</dbReference>
<dbReference type="Pfam" id="PF11951">
    <property type="entry name" value="Fungal_trans_2"/>
    <property type="match status" value="1"/>
</dbReference>
<evidence type="ECO:0000256" key="3">
    <source>
        <dbReference type="ARBA" id="ARBA00023125"/>
    </source>
</evidence>
<evidence type="ECO:0000256" key="5">
    <source>
        <dbReference type="ARBA" id="ARBA00023242"/>
    </source>
</evidence>
<dbReference type="PANTHER" id="PTHR37534">
    <property type="entry name" value="TRANSCRIPTIONAL ACTIVATOR PROTEIN UGA3"/>
    <property type="match status" value="1"/>
</dbReference>
<dbReference type="Pfam" id="PF00172">
    <property type="entry name" value="Zn_clus"/>
    <property type="match status" value="1"/>
</dbReference>
<accession>A0A022VVY5</accession>
<evidence type="ECO:0000256" key="1">
    <source>
        <dbReference type="ARBA" id="ARBA00004123"/>
    </source>
</evidence>
<sequence>MDSNSDNASKKRTRKWHQRGFSGCSTCKKRHVKCDETAPACLNCTRRGIECDGAHQNATFKVYMQTPPIPASSQEMAKAHGAAMTNCNYMQSIDTKEKYVSQNKDGSHYGTLNVDEGIYYSYFVDTASTFLTIYETPYHSNPFRSMFPQYACTSRILSKAMGAVGALHLANTTAGQDRAVHLHHAMNAYGDIVQSLGQAWSNPRCQFKLADFATCLLLCVFEMLDSQIENWKVHLAGARDIFNSLDSSTAALSRGQTNPLDQPFKAFLVSLMEYLEVVGAISTNERMTQRGPYREVYGNGQQIPFESPTINPAHYALSNDIRHAWSELLGIKADIDLFHGAKSHGMSGRDEDSIRRGLENRLASWEAAFWFEGISDSHENDSLPEIIAFVKAHEQAMIIYLHRASTSGHQRTHHSPAHLRTAIRRIISLAKRNARGIGRLAMHWSMYMASLEAMDENDRAFIKEWYGEATSVGFRVTDKALPILGHV</sequence>
<organism evidence="7">
    <name type="scientific">Trichophyton rubrum CBS 288.86</name>
    <dbReference type="NCBI Taxonomy" id="1215330"/>
    <lineage>
        <taxon>Eukaryota</taxon>
        <taxon>Fungi</taxon>
        <taxon>Dikarya</taxon>
        <taxon>Ascomycota</taxon>
        <taxon>Pezizomycotina</taxon>
        <taxon>Eurotiomycetes</taxon>
        <taxon>Eurotiomycetidae</taxon>
        <taxon>Onygenales</taxon>
        <taxon>Arthrodermataceae</taxon>
        <taxon>Trichophyton</taxon>
    </lineage>
</organism>
<dbReference type="PROSITE" id="PS00463">
    <property type="entry name" value="ZN2_CY6_FUNGAL_1"/>
    <property type="match status" value="1"/>
</dbReference>
<dbReference type="OrthoDB" id="3598904at2759"/>
<keyword evidence="4" id="KW-0804">Transcription</keyword>
<dbReference type="GO" id="GO:0005634">
    <property type="term" value="C:nucleus"/>
    <property type="evidence" value="ECO:0007669"/>
    <property type="project" value="UniProtKB-SubCell"/>
</dbReference>
<dbReference type="AlphaFoldDB" id="A0A022VVY5"/>
<dbReference type="HOGENOM" id="CLU_025458_0_0_1"/>
<dbReference type="GO" id="GO:0000976">
    <property type="term" value="F:transcription cis-regulatory region binding"/>
    <property type="evidence" value="ECO:0007669"/>
    <property type="project" value="TreeGrafter"/>
</dbReference>
<name>A0A022VVY5_TRIRU</name>
<protein>
    <recommendedName>
        <fullName evidence="6">Zn(2)-C6 fungal-type domain-containing protein</fullName>
    </recommendedName>
</protein>
<dbReference type="Proteomes" id="UP000023758">
    <property type="component" value="Unassembled WGS sequence"/>
</dbReference>
<evidence type="ECO:0000256" key="4">
    <source>
        <dbReference type="ARBA" id="ARBA00023163"/>
    </source>
</evidence>
<dbReference type="GO" id="GO:0008270">
    <property type="term" value="F:zinc ion binding"/>
    <property type="evidence" value="ECO:0007669"/>
    <property type="project" value="InterPro"/>
</dbReference>
<dbReference type="Gene3D" id="4.10.240.10">
    <property type="entry name" value="Zn(2)-C6 fungal-type DNA-binding domain"/>
    <property type="match status" value="1"/>
</dbReference>
<proteinExistence type="predicted"/>
<dbReference type="InterPro" id="IPR001138">
    <property type="entry name" value="Zn2Cys6_DnaBD"/>
</dbReference>
<dbReference type="CDD" id="cd12148">
    <property type="entry name" value="fungal_TF_MHR"/>
    <property type="match status" value="1"/>
</dbReference>
<feature type="domain" description="Zn(2)-C6 fungal-type" evidence="6">
    <location>
        <begin position="23"/>
        <end position="51"/>
    </location>
</feature>
<dbReference type="SMART" id="SM00066">
    <property type="entry name" value="GAL4"/>
    <property type="match status" value="1"/>
</dbReference>